<dbReference type="AlphaFoldDB" id="A0AAQ3RT57"/>
<accession>A0AAQ3RT57</accession>
<sequence>MKFSAKKNTLQESSELSMAGLTLAQKVQCDTDPQNVKLILPLSRSRFKIKNEFSLLNSLKYLAKPWPWMTINNHFLLREDFLFEPRRHGGLGKRTRRRISGV</sequence>
<reference evidence="1 2" key="1">
    <citation type="journal article" date="2023" name="Life. Sci Alliance">
        <title>Evolutionary insights into 3D genome organization and epigenetic landscape of Vigna mungo.</title>
        <authorList>
            <person name="Junaid A."/>
            <person name="Singh B."/>
            <person name="Bhatia S."/>
        </authorList>
    </citation>
    <scope>NUCLEOTIDE SEQUENCE [LARGE SCALE GENOMIC DNA]</scope>
    <source>
        <strain evidence="1">Urdbean</strain>
    </source>
</reference>
<gene>
    <name evidence="1" type="ORF">V8G54_018928</name>
</gene>
<evidence type="ECO:0000313" key="2">
    <source>
        <dbReference type="Proteomes" id="UP001374535"/>
    </source>
</evidence>
<protein>
    <submittedName>
        <fullName evidence="1">Uncharacterized protein</fullName>
    </submittedName>
</protein>
<organism evidence="1 2">
    <name type="scientific">Vigna mungo</name>
    <name type="common">Black gram</name>
    <name type="synonym">Phaseolus mungo</name>
    <dbReference type="NCBI Taxonomy" id="3915"/>
    <lineage>
        <taxon>Eukaryota</taxon>
        <taxon>Viridiplantae</taxon>
        <taxon>Streptophyta</taxon>
        <taxon>Embryophyta</taxon>
        <taxon>Tracheophyta</taxon>
        <taxon>Spermatophyta</taxon>
        <taxon>Magnoliopsida</taxon>
        <taxon>eudicotyledons</taxon>
        <taxon>Gunneridae</taxon>
        <taxon>Pentapetalae</taxon>
        <taxon>rosids</taxon>
        <taxon>fabids</taxon>
        <taxon>Fabales</taxon>
        <taxon>Fabaceae</taxon>
        <taxon>Papilionoideae</taxon>
        <taxon>50 kb inversion clade</taxon>
        <taxon>NPAAA clade</taxon>
        <taxon>indigoferoid/millettioid clade</taxon>
        <taxon>Phaseoleae</taxon>
        <taxon>Vigna</taxon>
    </lineage>
</organism>
<proteinExistence type="predicted"/>
<dbReference type="Proteomes" id="UP001374535">
    <property type="component" value="Chromosome 6"/>
</dbReference>
<evidence type="ECO:0000313" key="1">
    <source>
        <dbReference type="EMBL" id="WVZ05582.1"/>
    </source>
</evidence>
<name>A0AAQ3RT57_VIGMU</name>
<keyword evidence="2" id="KW-1185">Reference proteome</keyword>
<dbReference type="EMBL" id="CP144695">
    <property type="protein sequence ID" value="WVZ05582.1"/>
    <property type="molecule type" value="Genomic_DNA"/>
</dbReference>